<proteinExistence type="predicted"/>
<evidence type="ECO:0008006" key="3">
    <source>
        <dbReference type="Google" id="ProtNLM"/>
    </source>
</evidence>
<accession>A0A1E8BL16</accession>
<evidence type="ECO:0000313" key="1">
    <source>
        <dbReference type="EMBL" id="OFD90551.1"/>
    </source>
</evidence>
<dbReference type="RefSeq" id="WP_070147098.1">
    <property type="nucleotide sequence ID" value="NZ_LXLX01000042.1"/>
</dbReference>
<dbReference type="AlphaFoldDB" id="A0A1E8BL16"/>
<dbReference type="PATRIC" id="fig|86662.28.peg.3518"/>
<evidence type="ECO:0000313" key="2">
    <source>
        <dbReference type="Proteomes" id="UP000175835"/>
    </source>
</evidence>
<sequence length="346" mass="40315">MRISEGMLRGYLLEEALAKLVENSGYNLITTKVLNKPDLNPEFTLRANGLNIKGRGGIHQADVLGQFPFSLPFTYPVRLFLEAKFRSSKTGIDVIRSGIGILQDLNSNYQTIDLNGQELLTQRYNYQYAIFSTSGFSNNAIKLAIAHKVHLIDLSGNEYEDLRNVIKETAQNIYRQTENYSLNDIRQVIRNEFFRTSLDRSDAKNQNLHKILHRYFIYIRNFGDLFLASTNSPFTILLKPFSSEDFKYLLQYTRKTTFNVNITWNDNEKRHYWTISIDNFQDLTFSFALPTLLAEYIFKQQTKDQQASSALDAKQRYFNNIIFYLKDLEQFITLKYIMPDLKSLNT</sequence>
<dbReference type="EMBL" id="LXLX01000042">
    <property type="protein sequence ID" value="OFD90551.1"/>
    <property type="molecule type" value="Genomic_DNA"/>
</dbReference>
<name>A0A1E8BL16_BACMY</name>
<gene>
    <name evidence="1" type="ORF">BWGOE11_34150</name>
</gene>
<reference evidence="1 2" key="1">
    <citation type="submission" date="2016-05" db="EMBL/GenBank/DDBJ databases">
        <title>Bacillus thuringiensis and Bacillus weihenstephanensis as novel biocontrol agents of wilt causing Verticillium species.</title>
        <authorList>
            <person name="Hollensteiner J."/>
            <person name="Wemheuer F."/>
            <person name="Harting R."/>
            <person name="Kolarzyk A."/>
            <person name="Diaz-Valerio S."/>
            <person name="Poehlein A."/>
            <person name="Brzuszkiewicz E."/>
            <person name="Nesemann K."/>
            <person name="Braus-Stromeyer S."/>
            <person name="Braus G."/>
            <person name="Daniel R."/>
            <person name="Liesegang H."/>
        </authorList>
    </citation>
    <scope>NUCLEOTIDE SEQUENCE [LARGE SCALE GENOMIC DNA]</scope>
    <source>
        <strain evidence="1 2">GOE11</strain>
    </source>
</reference>
<organism evidence="1 2">
    <name type="scientific">Bacillus mycoides</name>
    <dbReference type="NCBI Taxonomy" id="1405"/>
    <lineage>
        <taxon>Bacteria</taxon>
        <taxon>Bacillati</taxon>
        <taxon>Bacillota</taxon>
        <taxon>Bacilli</taxon>
        <taxon>Bacillales</taxon>
        <taxon>Bacillaceae</taxon>
        <taxon>Bacillus</taxon>
        <taxon>Bacillus cereus group</taxon>
    </lineage>
</organism>
<protein>
    <recommendedName>
        <fullName evidence="3">Restriction endonuclease type IV Mrr domain-containing protein</fullName>
    </recommendedName>
</protein>
<dbReference type="Proteomes" id="UP000175835">
    <property type="component" value="Unassembled WGS sequence"/>
</dbReference>
<comment type="caution">
    <text evidence="1">The sequence shown here is derived from an EMBL/GenBank/DDBJ whole genome shotgun (WGS) entry which is preliminary data.</text>
</comment>